<evidence type="ECO:0000256" key="5">
    <source>
        <dbReference type="ARBA" id="ARBA00022679"/>
    </source>
</evidence>
<keyword evidence="6 11" id="KW-0548">Nucleotidyltransferase</keyword>
<evidence type="ECO:0000313" key="14">
    <source>
        <dbReference type="Proteomes" id="UP000677812"/>
    </source>
</evidence>
<evidence type="ECO:0000256" key="3">
    <source>
        <dbReference type="ARBA" id="ARBA00009014"/>
    </source>
</evidence>
<gene>
    <name evidence="11" type="primary">nadD</name>
    <name evidence="13" type="ORF">KB213_02785</name>
</gene>
<feature type="domain" description="Cytidyltransferase-like" evidence="12">
    <location>
        <begin position="16"/>
        <end position="195"/>
    </location>
</feature>
<dbReference type="Gene3D" id="3.40.50.620">
    <property type="entry name" value="HUPs"/>
    <property type="match status" value="1"/>
</dbReference>
<dbReference type="EMBL" id="JAGRQH010000001">
    <property type="protein sequence ID" value="MBR0558987.1"/>
    <property type="molecule type" value="Genomic_DNA"/>
</dbReference>
<dbReference type="SUPFAM" id="SSF52374">
    <property type="entry name" value="Nucleotidylyl transferase"/>
    <property type="match status" value="1"/>
</dbReference>
<comment type="similarity">
    <text evidence="3 11">Belongs to the NadD family.</text>
</comment>
<keyword evidence="8 11" id="KW-0067">ATP-binding</keyword>
<evidence type="ECO:0000259" key="12">
    <source>
        <dbReference type="Pfam" id="PF01467"/>
    </source>
</evidence>
<evidence type="ECO:0000313" key="13">
    <source>
        <dbReference type="EMBL" id="MBR0558987.1"/>
    </source>
</evidence>
<evidence type="ECO:0000256" key="1">
    <source>
        <dbReference type="ARBA" id="ARBA00002324"/>
    </source>
</evidence>
<evidence type="ECO:0000256" key="2">
    <source>
        <dbReference type="ARBA" id="ARBA00005019"/>
    </source>
</evidence>
<dbReference type="Pfam" id="PF01467">
    <property type="entry name" value="CTP_transf_like"/>
    <property type="match status" value="1"/>
</dbReference>
<keyword evidence="4 11" id="KW-0662">Pyridine nucleotide biosynthesis</keyword>
<dbReference type="NCBIfam" id="NF000843">
    <property type="entry name" value="PRK00071.2-2"/>
    <property type="match status" value="1"/>
</dbReference>
<evidence type="ECO:0000256" key="4">
    <source>
        <dbReference type="ARBA" id="ARBA00022642"/>
    </source>
</evidence>
<comment type="caution">
    <text evidence="13">The sequence shown here is derived from an EMBL/GenBank/DDBJ whole genome shotgun (WGS) entry which is preliminary data.</text>
</comment>
<evidence type="ECO:0000256" key="6">
    <source>
        <dbReference type="ARBA" id="ARBA00022695"/>
    </source>
</evidence>
<comment type="catalytic activity">
    <reaction evidence="10 11">
        <text>nicotinate beta-D-ribonucleotide + ATP + H(+) = deamido-NAD(+) + diphosphate</text>
        <dbReference type="Rhea" id="RHEA:22860"/>
        <dbReference type="ChEBI" id="CHEBI:15378"/>
        <dbReference type="ChEBI" id="CHEBI:30616"/>
        <dbReference type="ChEBI" id="CHEBI:33019"/>
        <dbReference type="ChEBI" id="CHEBI:57502"/>
        <dbReference type="ChEBI" id="CHEBI:58437"/>
        <dbReference type="EC" id="2.7.7.18"/>
    </reaction>
</comment>
<dbReference type="Proteomes" id="UP000677812">
    <property type="component" value="Unassembled WGS sequence"/>
</dbReference>
<dbReference type="PANTHER" id="PTHR39321:SF3">
    <property type="entry name" value="PHOSPHOPANTETHEINE ADENYLYLTRANSFERASE"/>
    <property type="match status" value="1"/>
</dbReference>
<sequence>MRLPKYGDGRRVKVGLLGGSFNPAHYGHIEVAKCALVTLGLDEVWLMVSPGNPLKSRDGMASFSARLASARRLADGRRIRVTDIESRLGQRYTYRTVVELQRRFPHISFVWVMGADGLAQFHRWRDWRRLAQRIPIAVVPRPGSFASALHGPAASVLRRARKPVRQAKLLSRPNACGWSFLSAPQNDISATALRESGQVCLDPDEE</sequence>
<dbReference type="InterPro" id="IPR014729">
    <property type="entry name" value="Rossmann-like_a/b/a_fold"/>
</dbReference>
<keyword evidence="5 11" id="KW-0808">Transferase</keyword>
<comment type="pathway">
    <text evidence="2 11">Cofactor biosynthesis; NAD(+) biosynthesis; deamido-NAD(+) from nicotinate D-ribonucleotide: step 1/1.</text>
</comment>
<evidence type="ECO:0000256" key="7">
    <source>
        <dbReference type="ARBA" id="ARBA00022741"/>
    </source>
</evidence>
<evidence type="ECO:0000256" key="11">
    <source>
        <dbReference type="HAMAP-Rule" id="MF_00244"/>
    </source>
</evidence>
<protein>
    <recommendedName>
        <fullName evidence="11">Probable nicotinate-nucleotide adenylyltransferase</fullName>
        <ecNumber evidence="11">2.7.7.18</ecNumber>
    </recommendedName>
    <alternativeName>
        <fullName evidence="11">Deamido-NAD(+) diphosphorylase</fullName>
    </alternativeName>
    <alternativeName>
        <fullName evidence="11">Deamido-NAD(+) pyrophosphorylase</fullName>
    </alternativeName>
    <alternativeName>
        <fullName evidence="11">Nicotinate mononucleotide adenylyltransferase</fullName>
        <shortName evidence="11">NaMN adenylyltransferase</shortName>
    </alternativeName>
</protein>
<name>A0ABS5E513_9PROT</name>
<dbReference type="PANTHER" id="PTHR39321">
    <property type="entry name" value="NICOTINATE-NUCLEOTIDE ADENYLYLTRANSFERASE-RELATED"/>
    <property type="match status" value="1"/>
</dbReference>
<keyword evidence="9 11" id="KW-0520">NAD</keyword>
<reference evidence="13 14" key="1">
    <citation type="submission" date="2021-04" db="EMBL/GenBank/DDBJ databases">
        <title>The complete genome sequence of Neokomagataea sp. TBRC 2177.</title>
        <authorList>
            <person name="Charoenyingcharoen P."/>
            <person name="Yukphan P."/>
        </authorList>
    </citation>
    <scope>NUCLEOTIDE SEQUENCE [LARGE SCALE GENOMIC DNA]</scope>
    <source>
        <strain evidence="13 14">TBRC 2177</strain>
    </source>
</reference>
<dbReference type="InterPro" id="IPR005248">
    <property type="entry name" value="NadD/NMNAT"/>
</dbReference>
<dbReference type="CDD" id="cd02165">
    <property type="entry name" value="NMNAT"/>
    <property type="match status" value="1"/>
</dbReference>
<accession>A0ABS5E513</accession>
<dbReference type="EC" id="2.7.7.18" evidence="11"/>
<evidence type="ECO:0000256" key="9">
    <source>
        <dbReference type="ARBA" id="ARBA00023027"/>
    </source>
</evidence>
<dbReference type="InterPro" id="IPR004821">
    <property type="entry name" value="Cyt_trans-like"/>
</dbReference>
<keyword evidence="7 11" id="KW-0547">Nucleotide-binding</keyword>
<comment type="function">
    <text evidence="1 11">Catalyzes the reversible adenylation of nicotinate mononucleotide (NaMN) to nicotinic acid adenine dinucleotide (NaAD).</text>
</comment>
<dbReference type="HAMAP" id="MF_00244">
    <property type="entry name" value="NaMN_adenylyltr"/>
    <property type="match status" value="1"/>
</dbReference>
<organism evidence="13 14">
    <name type="scientific">Neokomagataea anthophila</name>
    <dbReference type="NCBI Taxonomy" id="2826925"/>
    <lineage>
        <taxon>Bacteria</taxon>
        <taxon>Pseudomonadati</taxon>
        <taxon>Pseudomonadota</taxon>
        <taxon>Alphaproteobacteria</taxon>
        <taxon>Acetobacterales</taxon>
        <taxon>Acetobacteraceae</taxon>
        <taxon>Neokomagataea</taxon>
    </lineage>
</organism>
<evidence type="ECO:0000256" key="10">
    <source>
        <dbReference type="ARBA" id="ARBA00048721"/>
    </source>
</evidence>
<keyword evidence="14" id="KW-1185">Reference proteome</keyword>
<dbReference type="GO" id="GO:0004515">
    <property type="term" value="F:nicotinate-nucleotide adenylyltransferase activity"/>
    <property type="evidence" value="ECO:0007669"/>
    <property type="project" value="UniProtKB-EC"/>
</dbReference>
<dbReference type="NCBIfam" id="TIGR00482">
    <property type="entry name" value="nicotinate (nicotinamide) nucleotide adenylyltransferase"/>
    <property type="match status" value="1"/>
</dbReference>
<proteinExistence type="inferred from homology"/>
<evidence type="ECO:0000256" key="8">
    <source>
        <dbReference type="ARBA" id="ARBA00022840"/>
    </source>
</evidence>